<keyword evidence="2" id="KW-0067">ATP-binding</keyword>
<dbReference type="Pfam" id="PF10609">
    <property type="entry name" value="ParA"/>
    <property type="match status" value="1"/>
</dbReference>
<evidence type="ECO:0000256" key="2">
    <source>
        <dbReference type="ARBA" id="ARBA00022840"/>
    </source>
</evidence>
<dbReference type="AlphaFoldDB" id="A0A7Y0K930"/>
<dbReference type="PIRSF" id="PIRSF003092">
    <property type="entry name" value="MinD"/>
    <property type="match status" value="1"/>
</dbReference>
<dbReference type="EMBL" id="JABBPK010000001">
    <property type="protein sequence ID" value="NMO77364.1"/>
    <property type="molecule type" value="Genomic_DNA"/>
</dbReference>
<dbReference type="InterPro" id="IPR025501">
    <property type="entry name" value="MinD_FleN"/>
</dbReference>
<dbReference type="InterPro" id="IPR033756">
    <property type="entry name" value="YlxH/NBP35"/>
</dbReference>
<dbReference type="InterPro" id="IPR033875">
    <property type="entry name" value="FlhG"/>
</dbReference>
<dbReference type="PANTHER" id="PTHR43384">
    <property type="entry name" value="SEPTUM SITE-DETERMINING PROTEIN MIND HOMOLOG, CHLOROPLASTIC-RELATED"/>
    <property type="match status" value="1"/>
</dbReference>
<gene>
    <name evidence="3" type="ORF">HHU08_10170</name>
</gene>
<comment type="caution">
    <text evidence="3">The sequence shown here is derived from an EMBL/GenBank/DDBJ whole genome shotgun (WGS) entry which is preliminary data.</text>
</comment>
<keyword evidence="1" id="KW-0547">Nucleotide-binding</keyword>
<dbReference type="Gene3D" id="3.40.50.300">
    <property type="entry name" value="P-loop containing nucleotide triphosphate hydrolases"/>
    <property type="match status" value="1"/>
</dbReference>
<dbReference type="GO" id="GO:0005524">
    <property type="term" value="F:ATP binding"/>
    <property type="evidence" value="ECO:0007669"/>
    <property type="project" value="UniProtKB-KW"/>
</dbReference>
<name>A0A7Y0K930_9BACI</name>
<dbReference type="GO" id="GO:0051782">
    <property type="term" value="P:negative regulation of cell division"/>
    <property type="evidence" value="ECO:0007669"/>
    <property type="project" value="TreeGrafter"/>
</dbReference>
<proteinExistence type="predicted"/>
<dbReference type="Proteomes" id="UP000588491">
    <property type="component" value="Unassembled WGS sequence"/>
</dbReference>
<evidence type="ECO:0000313" key="3">
    <source>
        <dbReference type="EMBL" id="NMO77364.1"/>
    </source>
</evidence>
<reference evidence="3 4" key="1">
    <citation type="submission" date="2020-04" db="EMBL/GenBank/DDBJ databases">
        <title>Bacillus sp. UniB3 isolated from commercial digestive syrup.</title>
        <authorList>
            <person name="Thorat V."/>
            <person name="Kirdat K."/>
            <person name="Tiwarekar B."/>
            <person name="Yadav A."/>
        </authorList>
    </citation>
    <scope>NUCLEOTIDE SEQUENCE [LARGE SCALE GENOMIC DNA]</scope>
    <source>
        <strain evidence="3 4">UniB3</strain>
    </source>
</reference>
<protein>
    <submittedName>
        <fullName evidence="3">MinD/ParA family protein</fullName>
    </submittedName>
</protein>
<evidence type="ECO:0000313" key="4">
    <source>
        <dbReference type="Proteomes" id="UP000588491"/>
    </source>
</evidence>
<accession>A0A7Y0K930</accession>
<dbReference type="CDD" id="cd02038">
    <property type="entry name" value="FlhG-like"/>
    <property type="match status" value="1"/>
</dbReference>
<dbReference type="GO" id="GO:0005829">
    <property type="term" value="C:cytosol"/>
    <property type="evidence" value="ECO:0007669"/>
    <property type="project" value="TreeGrafter"/>
</dbReference>
<evidence type="ECO:0000256" key="1">
    <source>
        <dbReference type="ARBA" id="ARBA00022741"/>
    </source>
</evidence>
<keyword evidence="4" id="KW-1185">Reference proteome</keyword>
<dbReference type="PANTHER" id="PTHR43384:SF4">
    <property type="entry name" value="CELLULOSE BIOSYNTHESIS PROTEIN BCSQ-RELATED"/>
    <property type="match status" value="1"/>
</dbReference>
<dbReference type="GO" id="GO:0016887">
    <property type="term" value="F:ATP hydrolysis activity"/>
    <property type="evidence" value="ECO:0007669"/>
    <property type="project" value="TreeGrafter"/>
</dbReference>
<sequence>MTDQASILRKKIEQLNANRQSQSNNKTLAIISGKGGVGKSNFSLNFALSLHNQGYRTLLIDMDIGMGNIDILMGTQSRYTIVDFFRNSIDFENIITKGFDGLEYIAGGSGLSDFVNMEDEKLDSFFQHFQGLLNRYDYILFDMGAGISTDSLKFILSVDDCIVITTPEPTSITDAYAAMKFIHTRNPLLPLYLVVNRTFTRKDGVETLQKLQQVVKKFLHRDLINLGYIPDDQNVAQAVRKQIPFVFYNEKSEAAKALREIADRYGKQQFTESYSTNRHTFVSKLKRFLFER</sequence>
<dbReference type="InterPro" id="IPR050625">
    <property type="entry name" value="ParA/MinD_ATPase"/>
</dbReference>
<dbReference type="SUPFAM" id="SSF52540">
    <property type="entry name" value="P-loop containing nucleoside triphosphate hydrolases"/>
    <property type="match status" value="1"/>
</dbReference>
<dbReference type="GO" id="GO:0009898">
    <property type="term" value="C:cytoplasmic side of plasma membrane"/>
    <property type="evidence" value="ECO:0007669"/>
    <property type="project" value="TreeGrafter"/>
</dbReference>
<dbReference type="InterPro" id="IPR027417">
    <property type="entry name" value="P-loop_NTPase"/>
</dbReference>
<dbReference type="RefSeq" id="WP_016201142.1">
    <property type="nucleotide sequence ID" value="NZ_JABBPK010000001.1"/>
</dbReference>
<organism evidence="3 4">
    <name type="scientific">Niallia alba</name>
    <dbReference type="NCBI Taxonomy" id="2729105"/>
    <lineage>
        <taxon>Bacteria</taxon>
        <taxon>Bacillati</taxon>
        <taxon>Bacillota</taxon>
        <taxon>Bacilli</taxon>
        <taxon>Bacillales</taxon>
        <taxon>Bacillaceae</taxon>
        <taxon>Niallia</taxon>
    </lineage>
</organism>